<keyword evidence="1" id="KW-0472">Membrane</keyword>
<feature type="transmembrane region" description="Helical" evidence="1">
    <location>
        <begin position="35"/>
        <end position="53"/>
    </location>
</feature>
<dbReference type="Pfam" id="PF13572">
    <property type="entry name" value="DUF4134"/>
    <property type="match status" value="1"/>
</dbReference>
<evidence type="ECO:0000313" key="2">
    <source>
        <dbReference type="EMBL" id="WEK21773.1"/>
    </source>
</evidence>
<dbReference type="AlphaFoldDB" id="A0AAJ5WAB4"/>
<accession>A0AAJ5WAB4</accession>
<reference evidence="2" key="1">
    <citation type="submission" date="2023-03" db="EMBL/GenBank/DDBJ databases">
        <title>Andean soil-derived lignocellulolytic bacterial consortium as a source of novel taxa and putative plastic-active enzymes.</title>
        <authorList>
            <person name="Diaz-Garcia L."/>
            <person name="Chuvochina M."/>
            <person name="Feuerriegel G."/>
            <person name="Bunk B."/>
            <person name="Sproer C."/>
            <person name="Streit W.R."/>
            <person name="Rodriguez L.M."/>
            <person name="Overmann J."/>
            <person name="Jimenez D.J."/>
        </authorList>
    </citation>
    <scope>NUCLEOTIDE SEQUENCE</scope>
    <source>
        <strain evidence="2">MAG 3858</strain>
    </source>
</reference>
<feature type="transmembrane region" description="Helical" evidence="1">
    <location>
        <begin position="65"/>
        <end position="87"/>
    </location>
</feature>
<evidence type="ECO:0000256" key="1">
    <source>
        <dbReference type="SAM" id="Phobius"/>
    </source>
</evidence>
<name>A0AAJ5WAB4_9SPHI</name>
<sequence>MLCLLPLTLLAQDGVAGINQATSQIQRYFSAGAKLMYAIGAVMGIVGAIKVYNKWNAGEPDTNKLAAAWFGSLIFLVVVVAIIESFFGV</sequence>
<gene>
    <name evidence="2" type="ORF">P0Y49_04660</name>
</gene>
<dbReference type="InterPro" id="IPR025408">
    <property type="entry name" value="DUF4134"/>
</dbReference>
<protein>
    <submittedName>
        <fullName evidence="2">DUF4134 domain-containing protein</fullName>
    </submittedName>
</protein>
<keyword evidence="1" id="KW-0812">Transmembrane</keyword>
<dbReference type="EMBL" id="CP119313">
    <property type="protein sequence ID" value="WEK21773.1"/>
    <property type="molecule type" value="Genomic_DNA"/>
</dbReference>
<dbReference type="Proteomes" id="UP001214530">
    <property type="component" value="Chromosome"/>
</dbReference>
<keyword evidence="1" id="KW-1133">Transmembrane helix</keyword>
<organism evidence="2 3">
    <name type="scientific">Candidatus Pedobacter colombiensis</name>
    <dbReference type="NCBI Taxonomy" id="3121371"/>
    <lineage>
        <taxon>Bacteria</taxon>
        <taxon>Pseudomonadati</taxon>
        <taxon>Bacteroidota</taxon>
        <taxon>Sphingobacteriia</taxon>
        <taxon>Sphingobacteriales</taxon>
        <taxon>Sphingobacteriaceae</taxon>
        <taxon>Pedobacter</taxon>
    </lineage>
</organism>
<evidence type="ECO:0000313" key="3">
    <source>
        <dbReference type="Proteomes" id="UP001214530"/>
    </source>
</evidence>
<proteinExistence type="predicted"/>